<dbReference type="EMBL" id="CM046117">
    <property type="protein sequence ID" value="KAI8436996.1"/>
    <property type="molecule type" value="Genomic_DNA"/>
</dbReference>
<evidence type="ECO:0000313" key="1">
    <source>
        <dbReference type="EMBL" id="KAI8436996.1"/>
    </source>
</evidence>
<comment type="caution">
    <text evidence="1">The sequence shown here is derived from an EMBL/GenBank/DDBJ whole genome shotgun (WGS) entry which is preliminary data.</text>
</comment>
<accession>A0ACC0KLT0</accession>
<organism evidence="1 2">
    <name type="scientific">Choristoneura fumiferana</name>
    <name type="common">Spruce budworm moth</name>
    <name type="synonym">Archips fumiferana</name>
    <dbReference type="NCBI Taxonomy" id="7141"/>
    <lineage>
        <taxon>Eukaryota</taxon>
        <taxon>Metazoa</taxon>
        <taxon>Ecdysozoa</taxon>
        <taxon>Arthropoda</taxon>
        <taxon>Hexapoda</taxon>
        <taxon>Insecta</taxon>
        <taxon>Pterygota</taxon>
        <taxon>Neoptera</taxon>
        <taxon>Endopterygota</taxon>
        <taxon>Lepidoptera</taxon>
        <taxon>Glossata</taxon>
        <taxon>Ditrysia</taxon>
        <taxon>Tortricoidea</taxon>
        <taxon>Tortricidae</taxon>
        <taxon>Tortricinae</taxon>
        <taxon>Choristoneura</taxon>
    </lineage>
</organism>
<name>A0ACC0KLT0_CHOFU</name>
<gene>
    <name evidence="1" type="ORF">MSG28_010398</name>
</gene>
<protein>
    <submittedName>
        <fullName evidence="1">Uncharacterized protein</fullName>
    </submittedName>
</protein>
<evidence type="ECO:0000313" key="2">
    <source>
        <dbReference type="Proteomes" id="UP001064048"/>
    </source>
</evidence>
<proteinExistence type="predicted"/>
<dbReference type="Proteomes" id="UP001064048">
    <property type="component" value="Chromosome 17"/>
</dbReference>
<keyword evidence="2" id="KW-1185">Reference proteome</keyword>
<reference evidence="1 2" key="1">
    <citation type="journal article" date="2022" name="Genome Biol. Evol.">
        <title>The Spruce Budworm Genome: Reconstructing the Evolutionary History of Antifreeze Proteins.</title>
        <authorList>
            <person name="Beliveau C."/>
            <person name="Gagne P."/>
            <person name="Picq S."/>
            <person name="Vernygora O."/>
            <person name="Keeling C.I."/>
            <person name="Pinkney K."/>
            <person name="Doucet D."/>
            <person name="Wen F."/>
            <person name="Johnston J.S."/>
            <person name="Maaroufi H."/>
            <person name="Boyle B."/>
            <person name="Laroche J."/>
            <person name="Dewar K."/>
            <person name="Juretic N."/>
            <person name="Blackburn G."/>
            <person name="Nisole A."/>
            <person name="Brunet B."/>
            <person name="Brandao M."/>
            <person name="Lumley L."/>
            <person name="Duan J."/>
            <person name="Quan G."/>
            <person name="Lucarotti C.J."/>
            <person name="Roe A.D."/>
            <person name="Sperling F.A.H."/>
            <person name="Levesque R.C."/>
            <person name="Cusson M."/>
        </authorList>
    </citation>
    <scope>NUCLEOTIDE SEQUENCE [LARGE SCALE GENOMIC DNA]</scope>
    <source>
        <strain evidence="1">Glfc:IPQL:Cfum</strain>
    </source>
</reference>
<sequence>MKAIVVWIFIIAIPSLSIQQYYNQAHSVAHYHLPYSYEKQYVSGDYHRSSHRHRHPHKHGNSGSHLAISYESADTDTDSYQDTFMTVQCDAVATATVTPITETTASTIQQLNLQ</sequence>